<accession>A0A6C2YGT7</accession>
<evidence type="ECO:0008006" key="4">
    <source>
        <dbReference type="Google" id="ProtNLM"/>
    </source>
</evidence>
<reference evidence="2" key="1">
    <citation type="submission" date="2019-04" db="EMBL/GenBank/DDBJ databases">
        <authorList>
            <consortium name="Science for Life Laboratories"/>
        </authorList>
    </citation>
    <scope>NUCLEOTIDE SEQUENCE</scope>
    <source>
        <strain evidence="2">MBLW1</strain>
    </source>
</reference>
<dbReference type="InterPro" id="IPR023203">
    <property type="entry name" value="TTHA0068_sf"/>
</dbReference>
<dbReference type="KEGG" id="tim:GMBLW1_33330"/>
<feature type="region of interest" description="Disordered" evidence="1">
    <location>
        <begin position="123"/>
        <end position="150"/>
    </location>
</feature>
<evidence type="ECO:0000313" key="3">
    <source>
        <dbReference type="Proteomes" id="UP000464378"/>
    </source>
</evidence>
<dbReference type="EMBL" id="LR586016">
    <property type="protein sequence ID" value="VIP00627.1"/>
    <property type="molecule type" value="Genomic_DNA"/>
</dbReference>
<gene>
    <name evidence="2" type="ORF">GMBLW1_33330</name>
</gene>
<name>A0A6C2YGT7_9BACT</name>
<dbReference type="Pfam" id="PF03745">
    <property type="entry name" value="DUF309"/>
    <property type="match status" value="1"/>
</dbReference>
<evidence type="ECO:0000256" key="1">
    <source>
        <dbReference type="SAM" id="MobiDB-lite"/>
    </source>
</evidence>
<dbReference type="RefSeq" id="WP_162655830.1">
    <property type="nucleotide sequence ID" value="NZ_LR593887.1"/>
</dbReference>
<dbReference type="PANTHER" id="PTHR34796">
    <property type="entry name" value="EXPRESSED PROTEIN"/>
    <property type="match status" value="1"/>
</dbReference>
<dbReference type="EMBL" id="LR593887">
    <property type="protein sequence ID" value="VTR96672.1"/>
    <property type="molecule type" value="Genomic_DNA"/>
</dbReference>
<protein>
    <recommendedName>
        <fullName evidence="4">DUF309 domain-containing protein</fullName>
    </recommendedName>
</protein>
<dbReference type="SUPFAM" id="SSF140663">
    <property type="entry name" value="TTHA0068-like"/>
    <property type="match status" value="1"/>
</dbReference>
<proteinExistence type="predicted"/>
<dbReference type="Proteomes" id="UP000464378">
    <property type="component" value="Chromosome"/>
</dbReference>
<dbReference type="InParanoid" id="A0A6C2YGT7"/>
<feature type="compositionally biased region" description="Basic and acidic residues" evidence="1">
    <location>
        <begin position="141"/>
        <end position="150"/>
    </location>
</feature>
<keyword evidence="3" id="KW-1185">Reference proteome</keyword>
<sequence>MTTPEEYDARYLRGILEFNRGEFFEAHEIWEELWRDCPAEPRRFVQGLIQAAVAIYHANRGNRAGCARLYQSARAYMLRYESPYWGLDIGAFWQAMEQCLAPWLATESSWGFATGPTCPLPRIALQPPPTTWPNGPSCDPEPERPMDEPL</sequence>
<evidence type="ECO:0000313" key="2">
    <source>
        <dbReference type="EMBL" id="VIP00627.1"/>
    </source>
</evidence>
<dbReference type="PANTHER" id="PTHR34796:SF1">
    <property type="entry name" value="EXPRESSED PROTEIN"/>
    <property type="match status" value="1"/>
</dbReference>
<organism evidence="2">
    <name type="scientific">Tuwongella immobilis</name>
    <dbReference type="NCBI Taxonomy" id="692036"/>
    <lineage>
        <taxon>Bacteria</taxon>
        <taxon>Pseudomonadati</taxon>
        <taxon>Planctomycetota</taxon>
        <taxon>Planctomycetia</taxon>
        <taxon>Gemmatales</taxon>
        <taxon>Gemmataceae</taxon>
        <taxon>Tuwongella</taxon>
    </lineage>
</organism>
<dbReference type="InterPro" id="IPR005500">
    <property type="entry name" value="DUF309"/>
</dbReference>
<dbReference type="Gene3D" id="1.10.3450.10">
    <property type="entry name" value="TTHA0068-like"/>
    <property type="match status" value="1"/>
</dbReference>
<dbReference type="AlphaFoldDB" id="A0A6C2YGT7"/>